<dbReference type="Gene3D" id="3.90.25.10">
    <property type="entry name" value="UDP-galactose 4-epimerase, domain 1"/>
    <property type="match status" value="1"/>
</dbReference>
<reference evidence="3" key="1">
    <citation type="journal article" date="2019" name="Int. J. Syst. Evol. Microbiol.">
        <title>The Global Catalogue of Microorganisms (GCM) 10K type strain sequencing project: providing services to taxonomists for standard genome sequencing and annotation.</title>
        <authorList>
            <consortium name="The Broad Institute Genomics Platform"/>
            <consortium name="The Broad Institute Genome Sequencing Center for Infectious Disease"/>
            <person name="Wu L."/>
            <person name="Ma J."/>
        </authorList>
    </citation>
    <scope>NUCLEOTIDE SEQUENCE [LARGE SCALE GENOMIC DNA]</scope>
    <source>
        <strain evidence="3">JCM 17342</strain>
    </source>
</reference>
<dbReference type="InterPro" id="IPR052718">
    <property type="entry name" value="NmrA-type_oxidoreductase"/>
</dbReference>
<comment type="caution">
    <text evidence="2">The sequence shown here is derived from an EMBL/GenBank/DDBJ whole genome shotgun (WGS) entry which is preliminary data.</text>
</comment>
<dbReference type="InterPro" id="IPR036291">
    <property type="entry name" value="NAD(P)-bd_dom_sf"/>
</dbReference>
<evidence type="ECO:0000313" key="2">
    <source>
        <dbReference type="EMBL" id="GAA4024629.1"/>
    </source>
</evidence>
<proteinExistence type="predicted"/>
<dbReference type="InterPro" id="IPR016040">
    <property type="entry name" value="NAD(P)-bd_dom"/>
</dbReference>
<keyword evidence="3" id="KW-1185">Reference proteome</keyword>
<evidence type="ECO:0000259" key="1">
    <source>
        <dbReference type="Pfam" id="PF13460"/>
    </source>
</evidence>
<evidence type="ECO:0000313" key="3">
    <source>
        <dbReference type="Proteomes" id="UP001501747"/>
    </source>
</evidence>
<sequence length="282" mass="29529">MIVITGATGGLGALVVESLLQRVPADQVVAAVRSPEKAQELGVQARAADYGDPASLERAFAGADVVLLISGNEFGKRAEQHTNAIKAAVKAGVRRLVYTSAPFADSGRMALAEEHKATEEALLASGLTYTILRNGWYHENYAHDIAGAVESGEISGSAGEGRVSSAARSDYAEAAAVVLTTDGHDDKIYELSGDTAWSFAELTHEIARVSGKPVAYRNLTTEEHIARLTGAGFPEPVAAVFADVDANIAKGGVLDHTPGVLSALIGHPTRPVTDYIADLLKK</sequence>
<dbReference type="Proteomes" id="UP001501747">
    <property type="component" value="Unassembled WGS sequence"/>
</dbReference>
<dbReference type="RefSeq" id="WP_344881074.1">
    <property type="nucleotide sequence ID" value="NZ_BAABAL010000019.1"/>
</dbReference>
<dbReference type="EMBL" id="BAABAL010000019">
    <property type="protein sequence ID" value="GAA4024629.1"/>
    <property type="molecule type" value="Genomic_DNA"/>
</dbReference>
<feature type="domain" description="NAD(P)-binding" evidence="1">
    <location>
        <begin position="6"/>
        <end position="179"/>
    </location>
</feature>
<gene>
    <name evidence="2" type="ORF">GCM10022247_56310</name>
</gene>
<dbReference type="SUPFAM" id="SSF51735">
    <property type="entry name" value="NAD(P)-binding Rossmann-fold domains"/>
    <property type="match status" value="1"/>
</dbReference>
<name>A0ABP7TDX5_9PSEU</name>
<dbReference type="CDD" id="cd05269">
    <property type="entry name" value="TMR_SDR_a"/>
    <property type="match status" value="1"/>
</dbReference>
<protein>
    <submittedName>
        <fullName evidence="2">SDR family oxidoreductase</fullName>
    </submittedName>
</protein>
<dbReference type="Gene3D" id="3.40.50.720">
    <property type="entry name" value="NAD(P)-binding Rossmann-like Domain"/>
    <property type="match status" value="1"/>
</dbReference>
<dbReference type="PANTHER" id="PTHR47129">
    <property type="entry name" value="QUINONE OXIDOREDUCTASE 2"/>
    <property type="match status" value="1"/>
</dbReference>
<dbReference type="Pfam" id="PF13460">
    <property type="entry name" value="NAD_binding_10"/>
    <property type="match status" value="1"/>
</dbReference>
<accession>A0ABP7TDX5</accession>
<dbReference type="PANTHER" id="PTHR47129:SF1">
    <property type="entry name" value="NMRA-LIKE DOMAIN-CONTAINING PROTEIN"/>
    <property type="match status" value="1"/>
</dbReference>
<organism evidence="2 3">
    <name type="scientific">Allokutzneria multivorans</name>
    <dbReference type="NCBI Taxonomy" id="1142134"/>
    <lineage>
        <taxon>Bacteria</taxon>
        <taxon>Bacillati</taxon>
        <taxon>Actinomycetota</taxon>
        <taxon>Actinomycetes</taxon>
        <taxon>Pseudonocardiales</taxon>
        <taxon>Pseudonocardiaceae</taxon>
        <taxon>Allokutzneria</taxon>
    </lineage>
</organism>